<dbReference type="EMBL" id="JABSTV010001251">
    <property type="protein sequence ID" value="KAH7952381.1"/>
    <property type="molecule type" value="Genomic_DNA"/>
</dbReference>
<dbReference type="GO" id="GO:0003676">
    <property type="term" value="F:nucleic acid binding"/>
    <property type="evidence" value="ECO:0007669"/>
    <property type="project" value="InterPro"/>
</dbReference>
<accession>A0A9D4PTS5</accession>
<feature type="region of interest" description="Disordered" evidence="1">
    <location>
        <begin position="106"/>
        <end position="128"/>
    </location>
</feature>
<evidence type="ECO:0008006" key="4">
    <source>
        <dbReference type="Google" id="ProtNLM"/>
    </source>
</evidence>
<reference evidence="2" key="2">
    <citation type="submission" date="2021-09" db="EMBL/GenBank/DDBJ databases">
        <authorList>
            <person name="Jia N."/>
            <person name="Wang J."/>
            <person name="Shi W."/>
            <person name="Du L."/>
            <person name="Sun Y."/>
            <person name="Zhan W."/>
            <person name="Jiang J."/>
            <person name="Wang Q."/>
            <person name="Zhang B."/>
            <person name="Ji P."/>
            <person name="Sakyi L.B."/>
            <person name="Cui X."/>
            <person name="Yuan T."/>
            <person name="Jiang B."/>
            <person name="Yang W."/>
            <person name="Lam T.T.-Y."/>
            <person name="Chang Q."/>
            <person name="Ding S."/>
            <person name="Wang X."/>
            <person name="Zhu J."/>
            <person name="Ruan X."/>
            <person name="Zhao L."/>
            <person name="Wei J."/>
            <person name="Que T."/>
            <person name="Du C."/>
            <person name="Cheng J."/>
            <person name="Dai P."/>
            <person name="Han X."/>
            <person name="Huang E."/>
            <person name="Gao Y."/>
            <person name="Liu J."/>
            <person name="Shao H."/>
            <person name="Ye R."/>
            <person name="Li L."/>
            <person name="Wei W."/>
            <person name="Wang X."/>
            <person name="Wang C."/>
            <person name="Huo Q."/>
            <person name="Li W."/>
            <person name="Guo W."/>
            <person name="Chen H."/>
            <person name="Chen S."/>
            <person name="Zhou L."/>
            <person name="Zhou L."/>
            <person name="Ni X."/>
            <person name="Tian J."/>
            <person name="Zhou Y."/>
            <person name="Sheng Y."/>
            <person name="Liu T."/>
            <person name="Pan Y."/>
            <person name="Xia L."/>
            <person name="Li J."/>
            <person name="Zhao F."/>
            <person name="Cao W."/>
        </authorList>
    </citation>
    <scope>NUCLEOTIDE SEQUENCE</scope>
    <source>
        <strain evidence="2">Rsan-2018</strain>
        <tissue evidence="2">Larvae</tissue>
    </source>
</reference>
<dbReference type="Gene3D" id="3.30.420.10">
    <property type="entry name" value="Ribonuclease H-like superfamily/Ribonuclease H"/>
    <property type="match status" value="1"/>
</dbReference>
<dbReference type="AlphaFoldDB" id="A0A9D4PTS5"/>
<evidence type="ECO:0000313" key="2">
    <source>
        <dbReference type="EMBL" id="KAH7952381.1"/>
    </source>
</evidence>
<gene>
    <name evidence="2" type="ORF">HPB52_022181</name>
</gene>
<dbReference type="Proteomes" id="UP000821837">
    <property type="component" value="Chromosome 5"/>
</dbReference>
<evidence type="ECO:0000256" key="1">
    <source>
        <dbReference type="SAM" id="MobiDB-lite"/>
    </source>
</evidence>
<comment type="caution">
    <text evidence="2">The sequence shown here is derived from an EMBL/GenBank/DDBJ whole genome shotgun (WGS) entry which is preliminary data.</text>
</comment>
<dbReference type="SUPFAM" id="SSF53098">
    <property type="entry name" value="Ribonuclease H-like"/>
    <property type="match status" value="1"/>
</dbReference>
<evidence type="ECO:0000313" key="3">
    <source>
        <dbReference type="Proteomes" id="UP000821837"/>
    </source>
</evidence>
<sequence>MHLTATQLRKLNNLLRCITRVTLGVPSYAPSAFVDATAIYNNLSERLIMHEEGQTHRLTTSNQGRRLLELVGHNTTNLPPIPPPAPPWDALPYIDVRPIPKHIHTERDVERRQSRCRRQLQSDPTSYHADASFRAGKAVTATMDPRGETIVKLHHDVPSAAIAEILAITQAITQHEHASREITVRTDSQAALRAFLQNQLPPYVLAELTIYGHHNPGILVHLEWTPGHSSSLGNSRTHAEASTPWCYTSQALQPRRQL</sequence>
<dbReference type="InterPro" id="IPR012337">
    <property type="entry name" value="RNaseH-like_sf"/>
</dbReference>
<protein>
    <recommendedName>
        <fullName evidence="4">Tick transposon</fullName>
    </recommendedName>
</protein>
<proteinExistence type="predicted"/>
<keyword evidence="3" id="KW-1185">Reference proteome</keyword>
<organism evidence="2 3">
    <name type="scientific">Rhipicephalus sanguineus</name>
    <name type="common">Brown dog tick</name>
    <name type="synonym">Ixodes sanguineus</name>
    <dbReference type="NCBI Taxonomy" id="34632"/>
    <lineage>
        <taxon>Eukaryota</taxon>
        <taxon>Metazoa</taxon>
        <taxon>Ecdysozoa</taxon>
        <taxon>Arthropoda</taxon>
        <taxon>Chelicerata</taxon>
        <taxon>Arachnida</taxon>
        <taxon>Acari</taxon>
        <taxon>Parasitiformes</taxon>
        <taxon>Ixodida</taxon>
        <taxon>Ixodoidea</taxon>
        <taxon>Ixodidae</taxon>
        <taxon>Rhipicephalinae</taxon>
        <taxon>Rhipicephalus</taxon>
        <taxon>Rhipicephalus</taxon>
    </lineage>
</organism>
<reference evidence="2" key="1">
    <citation type="journal article" date="2020" name="Cell">
        <title>Large-Scale Comparative Analyses of Tick Genomes Elucidate Their Genetic Diversity and Vector Capacities.</title>
        <authorList>
            <consortium name="Tick Genome and Microbiome Consortium (TIGMIC)"/>
            <person name="Jia N."/>
            <person name="Wang J."/>
            <person name="Shi W."/>
            <person name="Du L."/>
            <person name="Sun Y."/>
            <person name="Zhan W."/>
            <person name="Jiang J.F."/>
            <person name="Wang Q."/>
            <person name="Zhang B."/>
            <person name="Ji P."/>
            <person name="Bell-Sakyi L."/>
            <person name="Cui X.M."/>
            <person name="Yuan T.T."/>
            <person name="Jiang B.G."/>
            <person name="Yang W.F."/>
            <person name="Lam T.T."/>
            <person name="Chang Q.C."/>
            <person name="Ding S.J."/>
            <person name="Wang X.J."/>
            <person name="Zhu J.G."/>
            <person name="Ruan X.D."/>
            <person name="Zhao L."/>
            <person name="Wei J.T."/>
            <person name="Ye R.Z."/>
            <person name="Que T.C."/>
            <person name="Du C.H."/>
            <person name="Zhou Y.H."/>
            <person name="Cheng J.X."/>
            <person name="Dai P.F."/>
            <person name="Guo W.B."/>
            <person name="Han X.H."/>
            <person name="Huang E.J."/>
            <person name="Li L.F."/>
            <person name="Wei W."/>
            <person name="Gao Y.C."/>
            <person name="Liu J.Z."/>
            <person name="Shao H.Z."/>
            <person name="Wang X."/>
            <person name="Wang C.C."/>
            <person name="Yang T.C."/>
            <person name="Huo Q.B."/>
            <person name="Li W."/>
            <person name="Chen H.Y."/>
            <person name="Chen S.E."/>
            <person name="Zhou L.G."/>
            <person name="Ni X.B."/>
            <person name="Tian J.H."/>
            <person name="Sheng Y."/>
            <person name="Liu T."/>
            <person name="Pan Y.S."/>
            <person name="Xia L.Y."/>
            <person name="Li J."/>
            <person name="Zhao F."/>
            <person name="Cao W.C."/>
        </authorList>
    </citation>
    <scope>NUCLEOTIDE SEQUENCE</scope>
    <source>
        <strain evidence="2">Rsan-2018</strain>
    </source>
</reference>
<name>A0A9D4PTS5_RHISA</name>
<dbReference type="InterPro" id="IPR036397">
    <property type="entry name" value="RNaseH_sf"/>
</dbReference>